<gene>
    <name evidence="1" type="ORF">F2P81_006080</name>
</gene>
<sequence>MMLPGDRGRDDVRYSNTTQASNLNAQSDYLFINSLNGGEQRRLPRCRRGRSCFLPPSGTSRLHANTESETQAGAVFQRRRLLRINDMTSGYSMAFKSKSLPDRGENHPSFIDSGRVRNVPRRLSRVSPRIF</sequence>
<accession>A0A6A4TDR7</accession>
<evidence type="ECO:0000313" key="1">
    <source>
        <dbReference type="EMBL" id="KAF0042548.1"/>
    </source>
</evidence>
<proteinExistence type="predicted"/>
<dbReference type="AlphaFoldDB" id="A0A6A4TDR7"/>
<reference evidence="1 2" key="1">
    <citation type="submission" date="2019-06" db="EMBL/GenBank/DDBJ databases">
        <title>Draft genomes of female and male turbot (Scophthalmus maximus).</title>
        <authorList>
            <person name="Xu H."/>
            <person name="Xu X.-W."/>
            <person name="Shao C."/>
            <person name="Chen S."/>
        </authorList>
    </citation>
    <scope>NUCLEOTIDE SEQUENCE [LARGE SCALE GENOMIC DNA]</scope>
    <source>
        <strain evidence="1">Ysfricsl-2016a</strain>
        <tissue evidence="1">Blood</tissue>
    </source>
</reference>
<organism evidence="1 2">
    <name type="scientific">Scophthalmus maximus</name>
    <name type="common">Turbot</name>
    <name type="synonym">Psetta maxima</name>
    <dbReference type="NCBI Taxonomy" id="52904"/>
    <lineage>
        <taxon>Eukaryota</taxon>
        <taxon>Metazoa</taxon>
        <taxon>Chordata</taxon>
        <taxon>Craniata</taxon>
        <taxon>Vertebrata</taxon>
        <taxon>Euteleostomi</taxon>
        <taxon>Actinopterygii</taxon>
        <taxon>Neopterygii</taxon>
        <taxon>Teleostei</taxon>
        <taxon>Neoteleostei</taxon>
        <taxon>Acanthomorphata</taxon>
        <taxon>Carangaria</taxon>
        <taxon>Pleuronectiformes</taxon>
        <taxon>Pleuronectoidei</taxon>
        <taxon>Scophthalmidae</taxon>
        <taxon>Scophthalmus</taxon>
    </lineage>
</organism>
<protein>
    <submittedName>
        <fullName evidence="1">Uncharacterized protein</fullName>
    </submittedName>
</protein>
<evidence type="ECO:0000313" key="2">
    <source>
        <dbReference type="Proteomes" id="UP000438429"/>
    </source>
</evidence>
<comment type="caution">
    <text evidence="1">The sequence shown here is derived from an EMBL/GenBank/DDBJ whole genome shotgun (WGS) entry which is preliminary data.</text>
</comment>
<dbReference type="Proteomes" id="UP000438429">
    <property type="component" value="Unassembled WGS sequence"/>
</dbReference>
<name>A0A6A4TDR7_SCOMX</name>
<dbReference type="EMBL" id="VEVO01000005">
    <property type="protein sequence ID" value="KAF0042548.1"/>
    <property type="molecule type" value="Genomic_DNA"/>
</dbReference>